<comment type="caution">
    <text evidence="2">The sequence shown here is derived from an EMBL/GenBank/DDBJ whole genome shotgun (WGS) entry which is preliminary data.</text>
</comment>
<evidence type="ECO:0000256" key="1">
    <source>
        <dbReference type="SAM" id="Coils"/>
    </source>
</evidence>
<name>A0AAU9VB25_EUPED</name>
<protein>
    <submittedName>
        <fullName evidence="2">Uncharacterized protein</fullName>
    </submittedName>
</protein>
<organism evidence="2 3">
    <name type="scientific">Euphydryas editha</name>
    <name type="common">Edith's checkerspot</name>
    <dbReference type="NCBI Taxonomy" id="104508"/>
    <lineage>
        <taxon>Eukaryota</taxon>
        <taxon>Metazoa</taxon>
        <taxon>Ecdysozoa</taxon>
        <taxon>Arthropoda</taxon>
        <taxon>Hexapoda</taxon>
        <taxon>Insecta</taxon>
        <taxon>Pterygota</taxon>
        <taxon>Neoptera</taxon>
        <taxon>Endopterygota</taxon>
        <taxon>Lepidoptera</taxon>
        <taxon>Glossata</taxon>
        <taxon>Ditrysia</taxon>
        <taxon>Papilionoidea</taxon>
        <taxon>Nymphalidae</taxon>
        <taxon>Nymphalinae</taxon>
        <taxon>Euphydryas</taxon>
    </lineage>
</organism>
<proteinExistence type="predicted"/>
<sequence length="192" mass="22691">MDTKKQKALKTFRIEIFESLRRFERTDMSDSSRPGMKSIKTIQEPTVERPPDVVWYDQVAHYPTVITINFLQYNYDTRKTKRRDDPELQDAFHDFEDEIRRILHATKNEIGQEIKNHDQLLLQDIKENLDMLTTDTEELRREVAGITREFSVIKEEFASLRASVEFTSNQYDGINKKLSSLSNVIKNLNFKD</sequence>
<evidence type="ECO:0000313" key="3">
    <source>
        <dbReference type="Proteomes" id="UP001153954"/>
    </source>
</evidence>
<gene>
    <name evidence="2" type="ORF">EEDITHA_LOCUS23095</name>
</gene>
<accession>A0AAU9VB25</accession>
<keyword evidence="3" id="KW-1185">Reference proteome</keyword>
<dbReference type="EMBL" id="CAKOGL010000064">
    <property type="protein sequence ID" value="CAH2109236.1"/>
    <property type="molecule type" value="Genomic_DNA"/>
</dbReference>
<feature type="coiled-coil region" evidence="1">
    <location>
        <begin position="122"/>
        <end position="149"/>
    </location>
</feature>
<evidence type="ECO:0000313" key="2">
    <source>
        <dbReference type="EMBL" id="CAH2109236.1"/>
    </source>
</evidence>
<reference evidence="2" key="1">
    <citation type="submission" date="2022-03" db="EMBL/GenBank/DDBJ databases">
        <authorList>
            <person name="Tunstrom K."/>
        </authorList>
    </citation>
    <scope>NUCLEOTIDE SEQUENCE</scope>
</reference>
<dbReference type="Proteomes" id="UP001153954">
    <property type="component" value="Unassembled WGS sequence"/>
</dbReference>
<keyword evidence="1" id="KW-0175">Coiled coil</keyword>
<dbReference type="AlphaFoldDB" id="A0AAU9VB25"/>